<dbReference type="Proteomes" id="UP000326396">
    <property type="component" value="Linkage Group LG14"/>
</dbReference>
<feature type="region of interest" description="Disordered" evidence="1">
    <location>
        <begin position="48"/>
        <end position="72"/>
    </location>
</feature>
<gene>
    <name evidence="2" type="ORF">E3N88_12500</name>
</gene>
<evidence type="ECO:0000256" key="1">
    <source>
        <dbReference type="SAM" id="MobiDB-lite"/>
    </source>
</evidence>
<proteinExistence type="predicted"/>
<feature type="compositionally biased region" description="Basic and acidic residues" evidence="1">
    <location>
        <begin position="56"/>
        <end position="72"/>
    </location>
</feature>
<protein>
    <submittedName>
        <fullName evidence="2">Uncharacterized protein</fullName>
    </submittedName>
</protein>
<feature type="region of interest" description="Disordered" evidence="1">
    <location>
        <begin position="1"/>
        <end position="23"/>
    </location>
</feature>
<reference evidence="2 3" key="1">
    <citation type="submission" date="2019-05" db="EMBL/GenBank/DDBJ databases">
        <title>Mikania micrantha, genome provides insights into the molecular mechanism of rapid growth.</title>
        <authorList>
            <person name="Liu B."/>
        </authorList>
    </citation>
    <scope>NUCLEOTIDE SEQUENCE [LARGE SCALE GENOMIC DNA]</scope>
    <source>
        <strain evidence="2">NLD-2019</strain>
        <tissue evidence="2">Leaf</tissue>
    </source>
</reference>
<keyword evidence="3" id="KW-1185">Reference proteome</keyword>
<name>A0A5N6P5P9_9ASTR</name>
<accession>A0A5N6P5P9</accession>
<evidence type="ECO:0000313" key="2">
    <source>
        <dbReference type="EMBL" id="KAD5961027.1"/>
    </source>
</evidence>
<evidence type="ECO:0000313" key="3">
    <source>
        <dbReference type="Proteomes" id="UP000326396"/>
    </source>
</evidence>
<dbReference type="AlphaFoldDB" id="A0A5N6P5P9"/>
<organism evidence="2 3">
    <name type="scientific">Mikania micrantha</name>
    <name type="common">bitter vine</name>
    <dbReference type="NCBI Taxonomy" id="192012"/>
    <lineage>
        <taxon>Eukaryota</taxon>
        <taxon>Viridiplantae</taxon>
        <taxon>Streptophyta</taxon>
        <taxon>Embryophyta</taxon>
        <taxon>Tracheophyta</taxon>
        <taxon>Spermatophyta</taxon>
        <taxon>Magnoliopsida</taxon>
        <taxon>eudicotyledons</taxon>
        <taxon>Gunneridae</taxon>
        <taxon>Pentapetalae</taxon>
        <taxon>asterids</taxon>
        <taxon>campanulids</taxon>
        <taxon>Asterales</taxon>
        <taxon>Asteraceae</taxon>
        <taxon>Asteroideae</taxon>
        <taxon>Heliantheae alliance</taxon>
        <taxon>Eupatorieae</taxon>
        <taxon>Mikania</taxon>
    </lineage>
</organism>
<dbReference type="EMBL" id="SZYD01000006">
    <property type="protein sequence ID" value="KAD5961027.1"/>
    <property type="molecule type" value="Genomic_DNA"/>
</dbReference>
<sequence>MRSAHNLLPSADDRCRCPNNQRMHTGRTRIQMMEDESDELTMAKAMTLRATSGRQGVEEREAGRDSKSQRRM</sequence>
<comment type="caution">
    <text evidence="2">The sequence shown here is derived from an EMBL/GenBank/DDBJ whole genome shotgun (WGS) entry which is preliminary data.</text>
</comment>